<feature type="signal peptide" evidence="1">
    <location>
        <begin position="1"/>
        <end position="22"/>
    </location>
</feature>
<accession>A0ABT1IXN6</accession>
<organism evidence="2 3">
    <name type="scientific">Kitasatospora paracochleata</name>
    <dbReference type="NCBI Taxonomy" id="58354"/>
    <lineage>
        <taxon>Bacteria</taxon>
        <taxon>Bacillati</taxon>
        <taxon>Actinomycetota</taxon>
        <taxon>Actinomycetes</taxon>
        <taxon>Kitasatosporales</taxon>
        <taxon>Streptomycetaceae</taxon>
        <taxon>Kitasatospora</taxon>
    </lineage>
</organism>
<evidence type="ECO:0000313" key="2">
    <source>
        <dbReference type="EMBL" id="MCP2309923.1"/>
    </source>
</evidence>
<keyword evidence="3" id="KW-1185">Reference proteome</keyword>
<dbReference type="PROSITE" id="PS51257">
    <property type="entry name" value="PROKAR_LIPOPROTEIN"/>
    <property type="match status" value="1"/>
</dbReference>
<evidence type="ECO:0000256" key="1">
    <source>
        <dbReference type="SAM" id="SignalP"/>
    </source>
</evidence>
<reference evidence="2 3" key="1">
    <citation type="submission" date="2022-06" db="EMBL/GenBank/DDBJ databases">
        <title>Sequencing the genomes of 1000 actinobacteria strains.</title>
        <authorList>
            <person name="Klenk H.-P."/>
        </authorList>
    </citation>
    <scope>NUCLEOTIDE SEQUENCE [LARGE SCALE GENOMIC DNA]</scope>
    <source>
        <strain evidence="2 3">DSM 41656</strain>
    </source>
</reference>
<comment type="caution">
    <text evidence="2">The sequence shown here is derived from an EMBL/GenBank/DDBJ whole genome shotgun (WGS) entry which is preliminary data.</text>
</comment>
<sequence length="231" mass="23212">MTFSRALLGCALLALLTGCAGAGPAGGSSGDTAAPGRELDADGLRAAALTDADLGPGWAVTLMNPGRNDTTPVRELADTPACQPVLDAVAPGASSAGPLAEADLDVARADDGRRSVYAGLLAFRPGRAEQIQGELEKLIATCATFTSGPPKGVRTTHRLARVDTPTPGGADAATAFTLTNESGGTVLVQRALMARAGTVLAVFTTVGSDRDPAPEPDAQVVRAQLGKLAGK</sequence>
<dbReference type="RefSeq" id="WP_253797606.1">
    <property type="nucleotide sequence ID" value="NZ_BAAAUB010000132.1"/>
</dbReference>
<keyword evidence="1" id="KW-0732">Signal</keyword>
<dbReference type="EMBL" id="JAMZDX010000003">
    <property type="protein sequence ID" value="MCP2309923.1"/>
    <property type="molecule type" value="Genomic_DNA"/>
</dbReference>
<gene>
    <name evidence="2" type="ORF">FHR36_003056</name>
</gene>
<feature type="chain" id="PRO_5046741702" description="PknH-like protein" evidence="1">
    <location>
        <begin position="23"/>
        <end position="231"/>
    </location>
</feature>
<proteinExistence type="predicted"/>
<evidence type="ECO:0008006" key="4">
    <source>
        <dbReference type="Google" id="ProtNLM"/>
    </source>
</evidence>
<protein>
    <recommendedName>
        <fullName evidence="4">PknH-like protein</fullName>
    </recommendedName>
</protein>
<dbReference type="Proteomes" id="UP001206483">
    <property type="component" value="Unassembled WGS sequence"/>
</dbReference>
<evidence type="ECO:0000313" key="3">
    <source>
        <dbReference type="Proteomes" id="UP001206483"/>
    </source>
</evidence>
<name>A0ABT1IXN6_9ACTN</name>